<dbReference type="EMBL" id="JASSQD010000003">
    <property type="protein sequence ID" value="MDK9559312.1"/>
    <property type="molecule type" value="Genomic_DNA"/>
</dbReference>
<dbReference type="SUPFAM" id="SSF101790">
    <property type="entry name" value="Aminomethyltransferase beta-barrel domain"/>
    <property type="match status" value="1"/>
</dbReference>
<dbReference type="RefSeq" id="WP_285368921.1">
    <property type="nucleotide sequence ID" value="NZ_JASSQD010000003.1"/>
</dbReference>
<sequence>MTDPVTPVSGATSSALTTAVAPLPEAGWSKLSNRMLVRVSGPGTDKFLQGQFSQHLDEVVAGYSPRAAAATPKGRAYCLTRLVRDGADIVMDLDTALAESTLAHLRKYLMLFRGTSADLIADGCIFGLLGDSDAQKLAGEAVSDLKRPGDSLALDHGFLIRVEPTAEGLPRFEFWQTDDSTTGLDTRDERSLTDWQASEIAAGIAALTEQTKEAFVPQMLNWQHVGGVHFKKGCYTGQEIIARMHFLGQLKKSLYRFRLETTVPPEPGKSILAGERSVGSVVNSVALQNGTCELLAVVRHDAADDELTVDGLDGRMLVQLPLPYAVPEREKSPQTDT</sequence>
<dbReference type="PANTHER" id="PTHR22602:SF0">
    <property type="entry name" value="TRANSFERASE CAF17, MITOCHONDRIAL-RELATED"/>
    <property type="match status" value="1"/>
</dbReference>
<keyword evidence="2" id="KW-1185">Reference proteome</keyword>
<dbReference type="InterPro" id="IPR045179">
    <property type="entry name" value="YgfZ/GcvT"/>
</dbReference>
<name>A0ABT7HHC7_9GAMM</name>
<accession>A0ABT7HHC7</accession>
<dbReference type="NCBIfam" id="TIGR03317">
    <property type="entry name" value="ygfZ_signature"/>
    <property type="match status" value="1"/>
</dbReference>
<organism evidence="1 2">
    <name type="scientific">Marinobacter albus</name>
    <dbReference type="NCBI Taxonomy" id="3030833"/>
    <lineage>
        <taxon>Bacteria</taxon>
        <taxon>Pseudomonadati</taxon>
        <taxon>Pseudomonadota</taxon>
        <taxon>Gammaproteobacteria</taxon>
        <taxon>Pseudomonadales</taxon>
        <taxon>Marinobacteraceae</taxon>
        <taxon>Marinobacter</taxon>
    </lineage>
</organism>
<dbReference type="Gene3D" id="2.40.30.160">
    <property type="match status" value="1"/>
</dbReference>
<evidence type="ECO:0000313" key="2">
    <source>
        <dbReference type="Proteomes" id="UP001223547"/>
    </source>
</evidence>
<gene>
    <name evidence="1" type="ORF">QQF73_16875</name>
</gene>
<protein>
    <submittedName>
        <fullName evidence="1">Folate-binding protein</fullName>
    </submittedName>
</protein>
<dbReference type="Gene3D" id="3.30.70.1400">
    <property type="entry name" value="Aminomethyltransferase beta-barrel domains"/>
    <property type="match status" value="1"/>
</dbReference>
<dbReference type="InterPro" id="IPR017703">
    <property type="entry name" value="YgfZ/GCV_T_CS"/>
</dbReference>
<reference evidence="1 2" key="1">
    <citation type="submission" date="2023-05" db="EMBL/GenBank/DDBJ databases">
        <title>Marinobacter albus sp. nov., a marine bacterium isolated from sand in a coastal intertidal zone of huludao.</title>
        <authorList>
            <person name="Deng T."/>
        </authorList>
    </citation>
    <scope>NUCLEOTIDE SEQUENCE [LARGE SCALE GENOMIC DNA]</scope>
    <source>
        <strain evidence="1 2">M216</strain>
    </source>
</reference>
<dbReference type="Proteomes" id="UP001223547">
    <property type="component" value="Unassembled WGS sequence"/>
</dbReference>
<evidence type="ECO:0000313" key="1">
    <source>
        <dbReference type="EMBL" id="MDK9559312.1"/>
    </source>
</evidence>
<proteinExistence type="predicted"/>
<dbReference type="InterPro" id="IPR029043">
    <property type="entry name" value="GcvT/YgfZ_C"/>
</dbReference>
<comment type="caution">
    <text evidence="1">The sequence shown here is derived from an EMBL/GenBank/DDBJ whole genome shotgun (WGS) entry which is preliminary data.</text>
</comment>
<dbReference type="SUPFAM" id="SSF103025">
    <property type="entry name" value="Folate-binding domain"/>
    <property type="match status" value="1"/>
</dbReference>
<dbReference type="PANTHER" id="PTHR22602">
    <property type="entry name" value="TRANSFERASE CAF17, MITOCHONDRIAL-RELATED"/>
    <property type="match status" value="1"/>
</dbReference>